<dbReference type="RefSeq" id="WP_150520888.1">
    <property type="nucleotide sequence ID" value="NZ_BMVX01000036.1"/>
</dbReference>
<dbReference type="EMBL" id="CP023701">
    <property type="protein sequence ID" value="QEU81887.1"/>
    <property type="molecule type" value="Genomic_DNA"/>
</dbReference>
<feature type="signal peptide" evidence="2">
    <location>
        <begin position="1"/>
        <end position="48"/>
    </location>
</feature>
<dbReference type="Proteomes" id="UP000634660">
    <property type="component" value="Unassembled WGS sequence"/>
</dbReference>
<dbReference type="InterPro" id="IPR018711">
    <property type="entry name" value="NAGPA"/>
</dbReference>
<dbReference type="PANTHER" id="PTHR40446">
    <property type="entry name" value="N-ACETYLGLUCOSAMINE-1-PHOSPHODIESTER ALPHA-N-ACETYLGLUCOSAMINIDASE"/>
    <property type="match status" value="1"/>
</dbReference>
<feature type="domain" description="Phosphodiester glycosidase" evidence="3">
    <location>
        <begin position="285"/>
        <end position="429"/>
    </location>
</feature>
<dbReference type="Pfam" id="PF09992">
    <property type="entry name" value="NAGPA"/>
    <property type="match status" value="1"/>
</dbReference>
<dbReference type="EMBL" id="BMVX01000036">
    <property type="protein sequence ID" value="GGZ94350.1"/>
    <property type="molecule type" value="Genomic_DNA"/>
</dbReference>
<evidence type="ECO:0000313" key="5">
    <source>
        <dbReference type="EMBL" id="QEU81887.1"/>
    </source>
</evidence>
<organism evidence="5 6">
    <name type="scientific">Streptomyces subrutilus</name>
    <dbReference type="NCBI Taxonomy" id="36818"/>
    <lineage>
        <taxon>Bacteria</taxon>
        <taxon>Bacillati</taxon>
        <taxon>Actinomycetota</taxon>
        <taxon>Actinomycetes</taxon>
        <taxon>Kitasatosporales</taxon>
        <taxon>Streptomycetaceae</taxon>
        <taxon>Streptomyces</taxon>
    </lineage>
</organism>
<protein>
    <submittedName>
        <fullName evidence="5">Multidrug transporter</fullName>
    </submittedName>
</protein>
<feature type="region of interest" description="Disordered" evidence="1">
    <location>
        <begin position="255"/>
        <end position="277"/>
    </location>
</feature>
<reference evidence="5 6" key="2">
    <citation type="submission" date="2017-09" db="EMBL/GenBank/DDBJ databases">
        <authorList>
            <person name="Lee N."/>
            <person name="Cho B.-K."/>
        </authorList>
    </citation>
    <scope>NUCLEOTIDE SEQUENCE [LARGE SCALE GENOMIC DNA]</scope>
    <source>
        <strain evidence="5 6">ATCC 27467</strain>
    </source>
</reference>
<proteinExistence type="predicted"/>
<evidence type="ECO:0000256" key="2">
    <source>
        <dbReference type="SAM" id="SignalP"/>
    </source>
</evidence>
<dbReference type="AlphaFoldDB" id="A0A5P2UYQ4"/>
<dbReference type="OrthoDB" id="9809781at2"/>
<reference evidence="4" key="1">
    <citation type="journal article" date="2014" name="Int. J. Syst. Evol. Microbiol.">
        <title>Complete genome sequence of Corynebacterium casei LMG S-19264T (=DSM 44701T), isolated from a smear-ripened cheese.</title>
        <authorList>
            <consortium name="US DOE Joint Genome Institute (JGI-PGF)"/>
            <person name="Walter F."/>
            <person name="Albersmeier A."/>
            <person name="Kalinowski J."/>
            <person name="Ruckert C."/>
        </authorList>
    </citation>
    <scope>NUCLEOTIDE SEQUENCE</scope>
    <source>
        <strain evidence="4">JCM 4834</strain>
    </source>
</reference>
<sequence length="954" mass="95599">MPTPRPPLPALSFRSAPPAPSVRTVRSARTVLAVALCALLAGAPAVDAAPGAGPPAVAGAAAAVDAGAAAAVGSGADDGIETARTGRQVAAGVRLESYDRLEADRWLRIDELVVDLGGTSDVRAEYLGGHGAATVAEAAARHPAGPGRRVVAAVNGDFFDIRGTGAPLGPGMRDGRLLHAATPGAGRAVGFGAAGAGRVLRIGLTGRVTLPGGAVRPLTGYNTVRPAAGGIAAYTADWAGAEIPVQVGAATAEVRDGRTTSAAPLRGPARPPRPAPGTTLLVAAGPAAAELAALRPGDPVAVDARPAPDAGPAPLTAVGGREPLVVAGVPQNHDGAPNDTSAPRTAVGFAGDGHRLRILTVDGRQRDSGGLTLSALGRLMHRNGARDALNLDGGGSTTLLAAISGAPAPVLENAPSDGALRPVANGLVLTAPAGPGRPAGVRVEALGGAVHVFPGLARTLTATAYDTALGPAPGAPRWSATAGRIGPDGVFRAPGDGPARAAGARDATAGAGRRGGVTASARVGTAQGALRLDVLGPLTRLRPVPERVGLAEAGESARFVLAGRDDQGAAAPVEPRDVDLRFDRSRWRVADDGRGGFTVTALVPRATGRLRATVRATGAATELALGVGLVTLPLADLSDAAAWTGRDTAPAEGHPGPGLGLDLRAAGGAAVTATPPRPLPVPESTRALTLWARGDGSGARPAVELTDADGTALTLRGPAADWTGWRELTLPLPVTAQQPLTVTRLSAAGGGRPGRLLLDTLGARTPATGPAVPDAAGPDPLVATAAEVRARPWRFAVDPAGGPAAGADLVVTGAERLPFRYRGVRFVPLDTARRTLDGGGLERLRTLRRALAEAAREPATGALAVVRRHAEGTVDRKEEALTARYLAEFRRTTGKGAAVITIGAPRFAAGRSEGVLGLTTARGTRPLVGADAFPPPGRDWLAVHPPGRPGQGVS</sequence>
<dbReference type="Proteomes" id="UP000326831">
    <property type="component" value="Chromosome"/>
</dbReference>
<accession>A0A5P2UYQ4</accession>
<feature type="chain" id="PRO_5044622986" evidence="2">
    <location>
        <begin position="49"/>
        <end position="954"/>
    </location>
</feature>
<name>A0A5P2UYQ4_9ACTN</name>
<gene>
    <name evidence="5" type="ORF">CP968_29610</name>
    <name evidence="4" type="ORF">GCM10010371_62800</name>
</gene>
<evidence type="ECO:0000313" key="6">
    <source>
        <dbReference type="Proteomes" id="UP000326831"/>
    </source>
</evidence>
<evidence type="ECO:0000259" key="3">
    <source>
        <dbReference type="Pfam" id="PF09992"/>
    </source>
</evidence>
<evidence type="ECO:0000256" key="1">
    <source>
        <dbReference type="SAM" id="MobiDB-lite"/>
    </source>
</evidence>
<reference evidence="4" key="3">
    <citation type="submission" date="2020-09" db="EMBL/GenBank/DDBJ databases">
        <authorList>
            <person name="Sun Q."/>
            <person name="Ohkuma M."/>
        </authorList>
    </citation>
    <scope>NUCLEOTIDE SEQUENCE</scope>
    <source>
        <strain evidence="4">JCM 4834</strain>
    </source>
</reference>
<keyword evidence="2" id="KW-0732">Signal</keyword>
<keyword evidence="6" id="KW-1185">Reference proteome</keyword>
<dbReference type="PANTHER" id="PTHR40446:SF2">
    <property type="entry name" value="N-ACETYLGLUCOSAMINE-1-PHOSPHODIESTER ALPHA-N-ACETYLGLUCOSAMINIDASE"/>
    <property type="match status" value="1"/>
</dbReference>
<evidence type="ECO:0000313" key="4">
    <source>
        <dbReference type="EMBL" id="GGZ94350.1"/>
    </source>
</evidence>
<dbReference type="KEGG" id="ssub:CP968_29610"/>